<keyword evidence="1" id="KW-0812">Transmembrane</keyword>
<proteinExistence type="predicted"/>
<keyword evidence="3" id="KW-1185">Reference proteome</keyword>
<organism evidence="2 3">
    <name type="scientific">Saccharopolyspora elongata</name>
    <dbReference type="NCBI Taxonomy" id="2530387"/>
    <lineage>
        <taxon>Bacteria</taxon>
        <taxon>Bacillati</taxon>
        <taxon>Actinomycetota</taxon>
        <taxon>Actinomycetes</taxon>
        <taxon>Pseudonocardiales</taxon>
        <taxon>Pseudonocardiaceae</taxon>
        <taxon>Saccharopolyspora</taxon>
    </lineage>
</organism>
<evidence type="ECO:0000313" key="2">
    <source>
        <dbReference type="EMBL" id="TDD47936.1"/>
    </source>
</evidence>
<evidence type="ECO:0000313" key="3">
    <source>
        <dbReference type="Proteomes" id="UP000294947"/>
    </source>
</evidence>
<dbReference type="SUPFAM" id="SSF103473">
    <property type="entry name" value="MFS general substrate transporter"/>
    <property type="match status" value="1"/>
</dbReference>
<reference evidence="2 3" key="1">
    <citation type="submission" date="2019-03" db="EMBL/GenBank/DDBJ databases">
        <title>Draft genome sequences of novel Actinobacteria.</title>
        <authorList>
            <person name="Sahin N."/>
            <person name="Ay H."/>
            <person name="Saygin H."/>
        </authorList>
    </citation>
    <scope>NUCLEOTIDE SEQUENCE [LARGE SCALE GENOMIC DNA]</scope>
    <source>
        <strain evidence="2 3">7K502</strain>
    </source>
</reference>
<dbReference type="EMBL" id="SMKW01000032">
    <property type="protein sequence ID" value="TDD47936.1"/>
    <property type="molecule type" value="Genomic_DNA"/>
</dbReference>
<keyword evidence="1" id="KW-1133">Transmembrane helix</keyword>
<feature type="transmembrane region" description="Helical" evidence="1">
    <location>
        <begin position="28"/>
        <end position="49"/>
    </location>
</feature>
<dbReference type="AlphaFoldDB" id="A0A4R4YRU5"/>
<dbReference type="Proteomes" id="UP000294947">
    <property type="component" value="Unassembled WGS sequence"/>
</dbReference>
<sequence length="70" mass="7120">MGAISAGALLGMPAGTLIAGLLSDHIGLMPSIAVFTAASAAMSLCPLLFPAWRAVDRRTSPARERAGEVL</sequence>
<protein>
    <submittedName>
        <fullName evidence="2">Uncharacterized protein</fullName>
    </submittedName>
</protein>
<accession>A0A4R4YRU5</accession>
<keyword evidence="1" id="KW-0472">Membrane</keyword>
<comment type="caution">
    <text evidence="2">The sequence shown here is derived from an EMBL/GenBank/DDBJ whole genome shotgun (WGS) entry which is preliminary data.</text>
</comment>
<evidence type="ECO:0000256" key="1">
    <source>
        <dbReference type="SAM" id="Phobius"/>
    </source>
</evidence>
<gene>
    <name evidence="2" type="ORF">E1288_23590</name>
</gene>
<name>A0A4R4YRU5_9PSEU</name>
<dbReference type="InterPro" id="IPR036259">
    <property type="entry name" value="MFS_trans_sf"/>
</dbReference>